<name>A0A2T0PSV6_9ACTN</name>
<proteinExistence type="predicted"/>
<dbReference type="AlphaFoldDB" id="A0A2T0PSV6"/>
<sequence length="121" mass="12155">MAYRQIITKELRLTGSPVASAAHLVWRAPADCRVVALHGHRSGGAAAAVNAQIGSTDVLASNLTCGTGAGTYSTGTPSGDAGRMEAGDALSLEVASGDATTVIIQVDIAVDADEINYGVVS</sequence>
<dbReference type="EMBL" id="PVZC01000012">
    <property type="protein sequence ID" value="PRX91979.1"/>
    <property type="molecule type" value="Genomic_DNA"/>
</dbReference>
<reference evidence="1 2" key="1">
    <citation type="submission" date="2018-03" db="EMBL/GenBank/DDBJ databases">
        <title>Genomic Encyclopedia of Archaeal and Bacterial Type Strains, Phase II (KMG-II): from individual species to whole genera.</title>
        <authorList>
            <person name="Goeker M."/>
        </authorList>
    </citation>
    <scope>NUCLEOTIDE SEQUENCE [LARGE SCALE GENOMIC DNA]</scope>
    <source>
        <strain evidence="1 2">DSM 45601</strain>
    </source>
</reference>
<evidence type="ECO:0000313" key="1">
    <source>
        <dbReference type="EMBL" id="PRX91979.1"/>
    </source>
</evidence>
<gene>
    <name evidence="1" type="ORF">CLV72_11252</name>
</gene>
<keyword evidence="2" id="KW-1185">Reference proteome</keyword>
<comment type="caution">
    <text evidence="1">The sequence shown here is derived from an EMBL/GenBank/DDBJ whole genome shotgun (WGS) entry which is preliminary data.</text>
</comment>
<protein>
    <submittedName>
        <fullName evidence="1">Uncharacterized protein</fullName>
    </submittedName>
</protein>
<evidence type="ECO:0000313" key="2">
    <source>
        <dbReference type="Proteomes" id="UP000237846"/>
    </source>
</evidence>
<organism evidence="1 2">
    <name type="scientific">Allonocardiopsis opalescens</name>
    <dbReference type="NCBI Taxonomy" id="1144618"/>
    <lineage>
        <taxon>Bacteria</taxon>
        <taxon>Bacillati</taxon>
        <taxon>Actinomycetota</taxon>
        <taxon>Actinomycetes</taxon>
        <taxon>Streptosporangiales</taxon>
        <taxon>Allonocardiopsis</taxon>
    </lineage>
</organism>
<dbReference type="OrthoDB" id="9883745at2"/>
<dbReference type="RefSeq" id="WP_106253333.1">
    <property type="nucleotide sequence ID" value="NZ_PVZC01000012.1"/>
</dbReference>
<dbReference type="Proteomes" id="UP000237846">
    <property type="component" value="Unassembled WGS sequence"/>
</dbReference>
<accession>A0A2T0PSV6</accession>